<protein>
    <recommendedName>
        <fullName evidence="6">Ribonuclease VapC</fullName>
        <shortName evidence="6">RNase VapC</shortName>
        <ecNumber evidence="6">3.1.-.-</ecNumber>
    </recommendedName>
    <alternativeName>
        <fullName evidence="6">Toxin VapC</fullName>
    </alternativeName>
</protein>
<evidence type="ECO:0000259" key="7">
    <source>
        <dbReference type="Pfam" id="PF01850"/>
    </source>
</evidence>
<dbReference type="InterPro" id="IPR022907">
    <property type="entry name" value="VapC_family"/>
</dbReference>
<evidence type="ECO:0000313" key="8">
    <source>
        <dbReference type="EMBL" id="ASY17053.1"/>
    </source>
</evidence>
<dbReference type="SUPFAM" id="SSF88723">
    <property type="entry name" value="PIN domain-like"/>
    <property type="match status" value="1"/>
</dbReference>
<keyword evidence="5 6" id="KW-0460">Magnesium</keyword>
<evidence type="ECO:0000256" key="4">
    <source>
        <dbReference type="ARBA" id="ARBA00022801"/>
    </source>
</evidence>
<sequence>MLLDSSVLIAILNPEDKHHQIAVDSFSESHRYQFSALSITEVLPAAFKAGTSQAVMGKLLQIATEIIALDSQIAELAASIRVSQGLKTPDAIISASATQTKAQLWTLDAKLAKAHKGARLLA</sequence>
<keyword evidence="1 6" id="KW-1277">Toxin-antitoxin system</keyword>
<dbReference type="EMBL" id="CP016774">
    <property type="protein sequence ID" value="ASY17053.1"/>
    <property type="molecule type" value="Genomic_DNA"/>
</dbReference>
<keyword evidence="3 6" id="KW-0479">Metal-binding</keyword>
<dbReference type="InterPro" id="IPR029060">
    <property type="entry name" value="PIN-like_dom_sf"/>
</dbReference>
<keyword evidence="9" id="KW-1185">Reference proteome</keyword>
<dbReference type="Gene3D" id="3.40.50.1010">
    <property type="entry name" value="5'-nuclease"/>
    <property type="match status" value="1"/>
</dbReference>
<feature type="binding site" evidence="6">
    <location>
        <position position="90"/>
    </location>
    <ligand>
        <name>Mg(2+)</name>
        <dbReference type="ChEBI" id="CHEBI:18420"/>
    </ligand>
</feature>
<comment type="similarity">
    <text evidence="6">Belongs to the PINc/VapC protein family.</text>
</comment>
<dbReference type="HAMAP" id="MF_00265">
    <property type="entry name" value="VapC_Nob1"/>
    <property type="match status" value="1"/>
</dbReference>
<dbReference type="Proteomes" id="UP000217177">
    <property type="component" value="Chromosome"/>
</dbReference>
<keyword evidence="6" id="KW-0800">Toxin</keyword>
<accession>A0ABM6MDS4</accession>
<feature type="domain" description="PIN" evidence="7">
    <location>
        <begin position="1"/>
        <end position="114"/>
    </location>
</feature>
<keyword evidence="4 6" id="KW-0378">Hydrolase</keyword>
<dbReference type="EC" id="3.1.-.-" evidence="6"/>
<comment type="function">
    <text evidence="6">Toxic component of a toxin-antitoxin (TA) system. An RNase.</text>
</comment>
<evidence type="ECO:0000313" key="9">
    <source>
        <dbReference type="Proteomes" id="UP000217177"/>
    </source>
</evidence>
<dbReference type="RefSeq" id="WP_223298390.1">
    <property type="nucleotide sequence ID" value="NZ_CP016774.1"/>
</dbReference>
<evidence type="ECO:0000256" key="6">
    <source>
        <dbReference type="HAMAP-Rule" id="MF_00265"/>
    </source>
</evidence>
<reference evidence="8 9" key="1">
    <citation type="submission" date="2016-07" db="EMBL/GenBank/DDBJ databases">
        <title>High microdiversification within the ubiquitous acI lineage of Actinobacteria.</title>
        <authorList>
            <person name="Neuenschwander S.M."/>
            <person name="Salcher M."/>
            <person name="Ghai R."/>
            <person name="Pernthaler J."/>
        </authorList>
    </citation>
    <scope>NUCLEOTIDE SEQUENCE [LARGE SCALE GENOMIC DNA]</scope>
    <source>
        <strain evidence="8">MMS-IA-79</strain>
    </source>
</reference>
<keyword evidence="2 6" id="KW-0540">Nuclease</keyword>
<proteinExistence type="inferred from homology"/>
<evidence type="ECO:0000256" key="2">
    <source>
        <dbReference type="ARBA" id="ARBA00022722"/>
    </source>
</evidence>
<dbReference type="Pfam" id="PF01850">
    <property type="entry name" value="PIN"/>
    <property type="match status" value="1"/>
</dbReference>
<evidence type="ECO:0000256" key="1">
    <source>
        <dbReference type="ARBA" id="ARBA00022649"/>
    </source>
</evidence>
<evidence type="ECO:0000256" key="3">
    <source>
        <dbReference type="ARBA" id="ARBA00022723"/>
    </source>
</evidence>
<feature type="binding site" evidence="6">
    <location>
        <position position="4"/>
    </location>
    <ligand>
        <name>Mg(2+)</name>
        <dbReference type="ChEBI" id="CHEBI:18420"/>
    </ligand>
</feature>
<dbReference type="InterPro" id="IPR002716">
    <property type="entry name" value="PIN_dom"/>
</dbReference>
<organism evidence="8 9">
    <name type="scientific">Candidatus Planktophila versatilis</name>
    <dbReference type="NCBI Taxonomy" id="1884905"/>
    <lineage>
        <taxon>Bacteria</taxon>
        <taxon>Bacillati</taxon>
        <taxon>Actinomycetota</taxon>
        <taxon>Actinomycetes</taxon>
        <taxon>Candidatus Nanopelagicales</taxon>
        <taxon>Candidatus Nanopelagicaceae</taxon>
        <taxon>Candidatus Planktophila</taxon>
    </lineage>
</organism>
<evidence type="ECO:0000256" key="5">
    <source>
        <dbReference type="ARBA" id="ARBA00022842"/>
    </source>
</evidence>
<gene>
    <name evidence="6" type="primary">vapC</name>
    <name evidence="8" type="ORF">A1sIA79_02190</name>
</gene>
<comment type="cofactor">
    <cofactor evidence="6">
        <name>Mg(2+)</name>
        <dbReference type="ChEBI" id="CHEBI:18420"/>
    </cofactor>
</comment>
<name>A0ABM6MDS4_9ACTN</name>